<dbReference type="Pfam" id="PF22036">
    <property type="entry name" value="MoaF_like"/>
    <property type="match status" value="1"/>
</dbReference>
<comment type="caution">
    <text evidence="2">The sequence shown here is derived from an EMBL/GenBank/DDBJ whole genome shotgun (WGS) entry which is preliminary data.</text>
</comment>
<dbReference type="EMBL" id="JAVDYD010000001">
    <property type="protein sequence ID" value="MDR7339238.1"/>
    <property type="molecule type" value="Genomic_DNA"/>
</dbReference>
<protein>
    <submittedName>
        <fullName evidence="2">Phenolic acid decarboxylase</fullName>
    </submittedName>
</protein>
<evidence type="ECO:0000313" key="3">
    <source>
        <dbReference type="Proteomes" id="UP001183604"/>
    </source>
</evidence>
<gene>
    <name evidence="2" type="ORF">J2S69_002957</name>
</gene>
<dbReference type="Gene3D" id="2.40.128.20">
    <property type="match status" value="1"/>
</dbReference>
<evidence type="ECO:0000259" key="1">
    <source>
        <dbReference type="Pfam" id="PF22036"/>
    </source>
</evidence>
<evidence type="ECO:0000313" key="2">
    <source>
        <dbReference type="EMBL" id="MDR7339238.1"/>
    </source>
</evidence>
<dbReference type="InterPro" id="IPR053892">
    <property type="entry name" value="MoaF-like"/>
</dbReference>
<proteinExistence type="predicted"/>
<organism evidence="2 3">
    <name type="scientific">Glycomyces lechevalierae</name>
    <dbReference type="NCBI Taxonomy" id="256034"/>
    <lineage>
        <taxon>Bacteria</taxon>
        <taxon>Bacillati</taxon>
        <taxon>Actinomycetota</taxon>
        <taxon>Actinomycetes</taxon>
        <taxon>Glycomycetales</taxon>
        <taxon>Glycomycetaceae</taxon>
        <taxon>Glycomyces</taxon>
    </lineage>
</organism>
<accession>A0ABU2ARH4</accession>
<dbReference type="InterPro" id="IPR012674">
    <property type="entry name" value="Calycin"/>
</dbReference>
<dbReference type="Proteomes" id="UP001183604">
    <property type="component" value="Unassembled WGS sequence"/>
</dbReference>
<keyword evidence="3" id="KW-1185">Reference proteome</keyword>
<reference evidence="2 3" key="1">
    <citation type="submission" date="2023-07" db="EMBL/GenBank/DDBJ databases">
        <title>Sequencing the genomes of 1000 actinobacteria strains.</title>
        <authorList>
            <person name="Klenk H.-P."/>
        </authorList>
    </citation>
    <scope>NUCLEOTIDE SEQUENCE [LARGE SCALE GENOMIC DNA]</scope>
    <source>
        <strain evidence="2 3">DSM 44724</strain>
    </source>
</reference>
<name>A0ABU2ARH4_9ACTN</name>
<feature type="domain" description="MoaF-like" evidence="1">
    <location>
        <begin position="20"/>
        <end position="105"/>
    </location>
</feature>
<sequence>MPMRTMGSRKETVMTDFAFAGKSFDIRLDNGVVFHNTFAVEGNRMVYEKIDGAVEGGSEEVELFVAEVASRMYLVGWNEVSGAAVAHVMDFKTKRVTAFRSLDAGGGRTGEVHTGTLEEVKRGG</sequence>